<name>A0A9P7VUB6_9AGAR</name>
<organism evidence="2 3">
    <name type="scientific">Guyanagaster necrorhizus</name>
    <dbReference type="NCBI Taxonomy" id="856835"/>
    <lineage>
        <taxon>Eukaryota</taxon>
        <taxon>Fungi</taxon>
        <taxon>Dikarya</taxon>
        <taxon>Basidiomycota</taxon>
        <taxon>Agaricomycotina</taxon>
        <taxon>Agaricomycetes</taxon>
        <taxon>Agaricomycetidae</taxon>
        <taxon>Agaricales</taxon>
        <taxon>Marasmiineae</taxon>
        <taxon>Physalacriaceae</taxon>
        <taxon>Guyanagaster</taxon>
    </lineage>
</organism>
<reference evidence="2" key="1">
    <citation type="submission" date="2020-11" db="EMBL/GenBank/DDBJ databases">
        <title>Adaptations for nitrogen fixation in a non-lichenized fungal sporocarp promotes dispersal by wood-feeding termites.</title>
        <authorList>
            <consortium name="DOE Joint Genome Institute"/>
            <person name="Koch R.A."/>
            <person name="Yoon G."/>
            <person name="Arayal U."/>
            <person name="Lail K."/>
            <person name="Amirebrahimi M."/>
            <person name="Labutti K."/>
            <person name="Lipzen A."/>
            <person name="Riley R."/>
            <person name="Barry K."/>
            <person name="Henrissat B."/>
            <person name="Grigoriev I.V."/>
            <person name="Herr J.R."/>
            <person name="Aime M.C."/>
        </authorList>
    </citation>
    <scope>NUCLEOTIDE SEQUENCE</scope>
    <source>
        <strain evidence="2">MCA 3950</strain>
    </source>
</reference>
<dbReference type="OrthoDB" id="3040498at2759"/>
<sequence length="180" mass="20229">MPRNSKSTSIRVNPQQTPALNVQLDPKEFSMWRRERLAYLQALNRGSRSGAVRKSLRQKRRSRVKSTTPNSTPGLSSFVALPSAPSTPAFMPREKTSPPPAPRASKNRVIDLGTPTPPPRRSRVIDHNFLTVGSLFHIRSSPDIILEDMTEDESDAWHENMRDAFEGANKIRKAKPSQSF</sequence>
<feature type="compositionally biased region" description="Basic residues" evidence="1">
    <location>
        <begin position="54"/>
        <end position="64"/>
    </location>
</feature>
<dbReference type="GeneID" id="66108395"/>
<keyword evidence="3" id="KW-1185">Reference proteome</keyword>
<accession>A0A9P7VUB6</accession>
<feature type="compositionally biased region" description="Polar residues" evidence="1">
    <location>
        <begin position="65"/>
        <end position="75"/>
    </location>
</feature>
<gene>
    <name evidence="2" type="ORF">BT62DRAFT_931297</name>
</gene>
<protein>
    <submittedName>
        <fullName evidence="2">Uncharacterized protein</fullName>
    </submittedName>
</protein>
<evidence type="ECO:0000313" key="2">
    <source>
        <dbReference type="EMBL" id="KAG7446727.1"/>
    </source>
</evidence>
<dbReference type="AlphaFoldDB" id="A0A9P7VUB6"/>
<comment type="caution">
    <text evidence="2">The sequence shown here is derived from an EMBL/GenBank/DDBJ whole genome shotgun (WGS) entry which is preliminary data.</text>
</comment>
<feature type="region of interest" description="Disordered" evidence="1">
    <location>
        <begin position="45"/>
        <end position="123"/>
    </location>
</feature>
<dbReference type="RefSeq" id="XP_043040227.1">
    <property type="nucleotide sequence ID" value="XM_043186098.1"/>
</dbReference>
<proteinExistence type="predicted"/>
<dbReference type="Proteomes" id="UP000812287">
    <property type="component" value="Unassembled WGS sequence"/>
</dbReference>
<dbReference type="EMBL" id="MU250533">
    <property type="protein sequence ID" value="KAG7446727.1"/>
    <property type="molecule type" value="Genomic_DNA"/>
</dbReference>
<evidence type="ECO:0000313" key="3">
    <source>
        <dbReference type="Proteomes" id="UP000812287"/>
    </source>
</evidence>
<evidence type="ECO:0000256" key="1">
    <source>
        <dbReference type="SAM" id="MobiDB-lite"/>
    </source>
</evidence>